<sequence>MNLRSLVAVCEKILLIYLSCTDYNYARQQKLVEVPVTHWILPLGIAKKEKMAARTPLLVSALKALSCLEKDSCRKYIADIFHLLVDLVRSDHSSNEVQHALSNIFQACIGPIIMQ</sequence>
<feature type="domain" description="Sec7/BIG1-like C-terminal" evidence="1">
    <location>
        <begin position="5"/>
        <end position="106"/>
    </location>
</feature>
<dbReference type="InterPro" id="IPR046455">
    <property type="entry name" value="Sec7/BIG1-like_C"/>
</dbReference>
<accession>A0A9D4AAW6</accession>
<dbReference type="Pfam" id="PF20252">
    <property type="entry name" value="BIG2_C"/>
    <property type="match status" value="1"/>
</dbReference>
<keyword evidence="3" id="KW-1185">Reference proteome</keyword>
<dbReference type="Proteomes" id="UP000828251">
    <property type="component" value="Unassembled WGS sequence"/>
</dbReference>
<dbReference type="OrthoDB" id="1703309at2759"/>
<organism evidence="2 3">
    <name type="scientific">Gossypium stocksii</name>
    <dbReference type="NCBI Taxonomy" id="47602"/>
    <lineage>
        <taxon>Eukaryota</taxon>
        <taxon>Viridiplantae</taxon>
        <taxon>Streptophyta</taxon>
        <taxon>Embryophyta</taxon>
        <taxon>Tracheophyta</taxon>
        <taxon>Spermatophyta</taxon>
        <taxon>Magnoliopsida</taxon>
        <taxon>eudicotyledons</taxon>
        <taxon>Gunneridae</taxon>
        <taxon>Pentapetalae</taxon>
        <taxon>rosids</taxon>
        <taxon>malvids</taxon>
        <taxon>Malvales</taxon>
        <taxon>Malvaceae</taxon>
        <taxon>Malvoideae</taxon>
        <taxon>Gossypium</taxon>
    </lineage>
</organism>
<proteinExistence type="predicted"/>
<evidence type="ECO:0000313" key="3">
    <source>
        <dbReference type="Proteomes" id="UP000828251"/>
    </source>
</evidence>
<reference evidence="2 3" key="1">
    <citation type="journal article" date="2021" name="Plant Biotechnol. J.">
        <title>Multi-omics assisted identification of the key and species-specific regulatory components of drought-tolerant mechanisms in Gossypium stocksii.</title>
        <authorList>
            <person name="Yu D."/>
            <person name="Ke L."/>
            <person name="Zhang D."/>
            <person name="Wu Y."/>
            <person name="Sun Y."/>
            <person name="Mei J."/>
            <person name="Sun J."/>
            <person name="Sun Y."/>
        </authorList>
    </citation>
    <scope>NUCLEOTIDE SEQUENCE [LARGE SCALE GENOMIC DNA]</scope>
    <source>
        <strain evidence="3">cv. E1</strain>
        <tissue evidence="2">Leaf</tissue>
    </source>
</reference>
<dbReference type="AlphaFoldDB" id="A0A9D4AAW6"/>
<name>A0A9D4AAW6_9ROSI</name>
<comment type="caution">
    <text evidence="2">The sequence shown here is derived from an EMBL/GenBank/DDBJ whole genome shotgun (WGS) entry which is preliminary data.</text>
</comment>
<dbReference type="EMBL" id="JAIQCV010000005">
    <property type="protein sequence ID" value="KAH1098736.1"/>
    <property type="molecule type" value="Genomic_DNA"/>
</dbReference>
<evidence type="ECO:0000259" key="1">
    <source>
        <dbReference type="Pfam" id="PF20252"/>
    </source>
</evidence>
<gene>
    <name evidence="2" type="ORF">J1N35_015657</name>
</gene>
<evidence type="ECO:0000313" key="2">
    <source>
        <dbReference type="EMBL" id="KAH1098736.1"/>
    </source>
</evidence>
<protein>
    <recommendedName>
        <fullName evidence="1">Sec7/BIG1-like C-terminal domain-containing protein</fullName>
    </recommendedName>
</protein>